<reference evidence="1 2" key="1">
    <citation type="submission" date="2024-02" db="EMBL/GenBank/DDBJ databases">
        <title>de novo genome assembly of Solanum bulbocastanum strain 11H21.</title>
        <authorList>
            <person name="Hosaka A.J."/>
        </authorList>
    </citation>
    <scope>NUCLEOTIDE SEQUENCE [LARGE SCALE GENOMIC DNA]</scope>
    <source>
        <tissue evidence="1">Young leaves</tissue>
    </source>
</reference>
<dbReference type="EMBL" id="JBANQN010000011">
    <property type="protein sequence ID" value="KAK6775787.1"/>
    <property type="molecule type" value="Genomic_DNA"/>
</dbReference>
<name>A0AAN8SZQ2_SOLBU</name>
<sequence length="92" mass="10699">MCYCLQNGIVLDVYVHMPEEESGASFSKVGTIEIRASENIEYNESDNSENNDQLENDQYGSDVHEELIQLRAEKRSFLKRRKRRVRISADTE</sequence>
<gene>
    <name evidence="1" type="ORF">RDI58_026788</name>
</gene>
<dbReference type="AlphaFoldDB" id="A0AAN8SZQ2"/>
<proteinExistence type="predicted"/>
<evidence type="ECO:0000313" key="2">
    <source>
        <dbReference type="Proteomes" id="UP001371456"/>
    </source>
</evidence>
<comment type="caution">
    <text evidence="1">The sequence shown here is derived from an EMBL/GenBank/DDBJ whole genome shotgun (WGS) entry which is preliminary data.</text>
</comment>
<organism evidence="1 2">
    <name type="scientific">Solanum bulbocastanum</name>
    <name type="common">Wild potato</name>
    <dbReference type="NCBI Taxonomy" id="147425"/>
    <lineage>
        <taxon>Eukaryota</taxon>
        <taxon>Viridiplantae</taxon>
        <taxon>Streptophyta</taxon>
        <taxon>Embryophyta</taxon>
        <taxon>Tracheophyta</taxon>
        <taxon>Spermatophyta</taxon>
        <taxon>Magnoliopsida</taxon>
        <taxon>eudicotyledons</taxon>
        <taxon>Gunneridae</taxon>
        <taxon>Pentapetalae</taxon>
        <taxon>asterids</taxon>
        <taxon>lamiids</taxon>
        <taxon>Solanales</taxon>
        <taxon>Solanaceae</taxon>
        <taxon>Solanoideae</taxon>
        <taxon>Solaneae</taxon>
        <taxon>Solanum</taxon>
    </lineage>
</organism>
<evidence type="ECO:0000313" key="1">
    <source>
        <dbReference type="EMBL" id="KAK6775787.1"/>
    </source>
</evidence>
<accession>A0AAN8SZQ2</accession>
<keyword evidence="2" id="KW-1185">Reference proteome</keyword>
<dbReference type="Proteomes" id="UP001371456">
    <property type="component" value="Unassembled WGS sequence"/>
</dbReference>
<protein>
    <submittedName>
        <fullName evidence="1">Uncharacterized protein</fullName>
    </submittedName>
</protein>